<dbReference type="Gene3D" id="2.40.10.120">
    <property type="match status" value="1"/>
</dbReference>
<dbReference type="PROSITE" id="PS50106">
    <property type="entry name" value="PDZ"/>
    <property type="match status" value="1"/>
</dbReference>
<dbReference type="STRING" id="395493.BegalDRAFT_2634"/>
<dbReference type="eggNOG" id="COG0265">
    <property type="taxonomic scope" value="Bacteria"/>
</dbReference>
<dbReference type="Gene3D" id="2.30.42.10">
    <property type="match status" value="2"/>
</dbReference>
<accession>I3CIN3</accession>
<dbReference type="InterPro" id="IPR011782">
    <property type="entry name" value="Pept_S1C_Do"/>
</dbReference>
<reference evidence="13 14" key="1">
    <citation type="submission" date="2011-11" db="EMBL/GenBank/DDBJ databases">
        <title>Improved High-Quality Draft sequence of Beggiatoa alba B18lD.</title>
        <authorList>
            <consortium name="US DOE Joint Genome Institute"/>
            <person name="Lucas S."/>
            <person name="Han J."/>
            <person name="Lapidus A."/>
            <person name="Cheng J.-F."/>
            <person name="Goodwin L."/>
            <person name="Pitluck S."/>
            <person name="Peters L."/>
            <person name="Mikhailova N."/>
            <person name="Held B."/>
            <person name="Detter J.C."/>
            <person name="Han C."/>
            <person name="Tapia R."/>
            <person name="Land M."/>
            <person name="Hauser L."/>
            <person name="Kyrpides N."/>
            <person name="Ivanova N."/>
            <person name="Pagani I."/>
            <person name="Samuel K."/>
            <person name="Teske A."/>
            <person name="Mueller J."/>
            <person name="Woyke T."/>
        </authorList>
    </citation>
    <scope>NUCLEOTIDE SEQUENCE [LARGE SCALE GENOMIC DNA]</scope>
    <source>
        <strain evidence="13 14">B18LD</strain>
    </source>
</reference>
<feature type="binding site" evidence="10">
    <location>
        <position position="138"/>
    </location>
    <ligand>
        <name>substrate</name>
    </ligand>
</feature>
<dbReference type="GO" id="GO:0042597">
    <property type="term" value="C:periplasmic space"/>
    <property type="evidence" value="ECO:0007669"/>
    <property type="project" value="UniProtKB-SubCell"/>
</dbReference>
<dbReference type="NCBIfam" id="TIGR02037">
    <property type="entry name" value="degP_htrA_DO"/>
    <property type="match status" value="1"/>
</dbReference>
<protein>
    <submittedName>
        <fullName evidence="13">Periplasmic serine protease, Do/DeqQ family</fullName>
    </submittedName>
</protein>
<name>I3CIN3_9GAMM</name>
<dbReference type="GO" id="GO:0004252">
    <property type="term" value="F:serine-type endopeptidase activity"/>
    <property type="evidence" value="ECO:0007669"/>
    <property type="project" value="InterPro"/>
</dbReference>
<dbReference type="GO" id="GO:0006515">
    <property type="term" value="P:protein quality control for misfolded or incompletely synthesized proteins"/>
    <property type="evidence" value="ECO:0007669"/>
    <property type="project" value="TreeGrafter"/>
</dbReference>
<evidence type="ECO:0000313" key="14">
    <source>
        <dbReference type="Proteomes" id="UP000005744"/>
    </source>
</evidence>
<organism evidence="13 14">
    <name type="scientific">Beggiatoa alba B18LD</name>
    <dbReference type="NCBI Taxonomy" id="395493"/>
    <lineage>
        <taxon>Bacteria</taxon>
        <taxon>Pseudomonadati</taxon>
        <taxon>Pseudomonadota</taxon>
        <taxon>Gammaproteobacteria</taxon>
        <taxon>Thiotrichales</taxon>
        <taxon>Thiotrichaceae</taxon>
        <taxon>Beggiatoa</taxon>
    </lineage>
</organism>
<dbReference type="FunFam" id="2.40.10.10:FF:000001">
    <property type="entry name" value="Periplasmic serine protease DegS"/>
    <property type="match status" value="1"/>
</dbReference>
<dbReference type="OrthoDB" id="9758917at2"/>
<feature type="active site" description="Charge relay system" evidence="9">
    <location>
        <position position="108"/>
    </location>
</feature>
<evidence type="ECO:0000256" key="1">
    <source>
        <dbReference type="ARBA" id="ARBA00004418"/>
    </source>
</evidence>
<sequence>MLILSRLSAFLSFILLACSSFASFAYLPVAVDGQPVPSLAPMLEKITPAVVNISTKGRERIQENPLFNDPFFRHFFELPEQPREKINQSLGSGVVINASLGYVVTNNHVIEAADEISVTLRDGRQLSAKLVGTDPQTDLALLKILPENLVAIPLANSDSVRVGDFVVAIGNPFGLGQTVTSGIVSALGRSIGIEDYEDFIQTDASINPGNSGGALVNLRGELIGINTAILAPGGNGGNIGIGFAIPTNMMNQIIQHLIEYGEVQRGTLGIRIQDINAELANAFGLKENKGAAITGVERGSAAEQAGLQAGDVIISVNDKPVSNATELRNRIGLLRIQEKINIGFIRNGKLMTVKAKIDGTETIQAESINRFLAGMRLKEDSQGVVVHDIKKNSSAWQLGFRKGDVIVGISRRVVKDIAGIQALLDGNVRSFSVQIDRNGEIFNILVR</sequence>
<dbReference type="Pfam" id="PF17820">
    <property type="entry name" value="PDZ_6"/>
    <property type="match status" value="1"/>
</dbReference>
<proteinExistence type="inferred from homology"/>
<feature type="signal peptide" evidence="11">
    <location>
        <begin position="1"/>
        <end position="22"/>
    </location>
</feature>
<gene>
    <name evidence="13" type="ORF">BegalDRAFT_2634</name>
</gene>
<evidence type="ECO:0000259" key="12">
    <source>
        <dbReference type="PROSITE" id="PS50106"/>
    </source>
</evidence>
<dbReference type="PRINTS" id="PR00834">
    <property type="entry name" value="PROTEASES2C"/>
</dbReference>
<dbReference type="SUPFAM" id="SSF50494">
    <property type="entry name" value="Trypsin-like serine proteases"/>
    <property type="match status" value="1"/>
</dbReference>
<feature type="binding site" evidence="10">
    <location>
        <begin position="227"/>
        <end position="231"/>
    </location>
    <ligand>
        <name>substrate</name>
    </ligand>
</feature>
<dbReference type="InterPro" id="IPR001478">
    <property type="entry name" value="PDZ"/>
</dbReference>
<dbReference type="RefSeq" id="WP_002690694.1">
    <property type="nucleotide sequence ID" value="NZ_JH600070.1"/>
</dbReference>
<dbReference type="PANTHER" id="PTHR22939">
    <property type="entry name" value="SERINE PROTEASE FAMILY S1C HTRA-RELATED"/>
    <property type="match status" value="1"/>
</dbReference>
<dbReference type="InterPro" id="IPR001940">
    <property type="entry name" value="Peptidase_S1C"/>
</dbReference>
<dbReference type="InterPro" id="IPR009003">
    <property type="entry name" value="Peptidase_S1_PA"/>
</dbReference>
<evidence type="ECO:0000256" key="2">
    <source>
        <dbReference type="ARBA" id="ARBA00010541"/>
    </source>
</evidence>
<evidence type="ECO:0000313" key="13">
    <source>
        <dbReference type="EMBL" id="EIJ43476.1"/>
    </source>
</evidence>
<keyword evidence="14" id="KW-1185">Reference proteome</keyword>
<evidence type="ECO:0000256" key="9">
    <source>
        <dbReference type="PIRSR" id="PIRSR611782-1"/>
    </source>
</evidence>
<dbReference type="Pfam" id="PF00595">
    <property type="entry name" value="PDZ"/>
    <property type="match status" value="1"/>
</dbReference>
<feature type="domain" description="PDZ" evidence="12">
    <location>
        <begin position="257"/>
        <end position="348"/>
    </location>
</feature>
<keyword evidence="6" id="KW-0574">Periplasm</keyword>
<feature type="active site" description="Charge relay system" evidence="9">
    <location>
        <position position="211"/>
    </location>
</feature>
<evidence type="ECO:0000256" key="6">
    <source>
        <dbReference type="ARBA" id="ARBA00022764"/>
    </source>
</evidence>
<keyword evidence="8" id="KW-0720">Serine protease</keyword>
<comment type="subcellular location">
    <subcellularLocation>
        <location evidence="1">Periplasm</location>
    </subcellularLocation>
</comment>
<feature type="binding site" evidence="10">
    <location>
        <begin position="209"/>
        <end position="211"/>
    </location>
    <ligand>
        <name>substrate</name>
    </ligand>
</feature>
<keyword evidence="3 13" id="KW-0645">Protease</keyword>
<feature type="binding site" evidence="10">
    <location>
        <position position="108"/>
    </location>
    <ligand>
        <name>substrate</name>
    </ligand>
</feature>
<keyword evidence="7" id="KW-0378">Hydrolase</keyword>
<feature type="chain" id="PRO_5038717774" evidence="11">
    <location>
        <begin position="23"/>
        <end position="447"/>
    </location>
</feature>
<evidence type="ECO:0000256" key="3">
    <source>
        <dbReference type="ARBA" id="ARBA00022670"/>
    </source>
</evidence>
<evidence type="ECO:0000256" key="8">
    <source>
        <dbReference type="ARBA" id="ARBA00022825"/>
    </source>
</evidence>
<dbReference type="EMBL" id="JH600070">
    <property type="protein sequence ID" value="EIJ43476.1"/>
    <property type="molecule type" value="Genomic_DNA"/>
</dbReference>
<evidence type="ECO:0000256" key="4">
    <source>
        <dbReference type="ARBA" id="ARBA00022729"/>
    </source>
</evidence>
<keyword evidence="4 11" id="KW-0732">Signal</keyword>
<dbReference type="SMART" id="SM00228">
    <property type="entry name" value="PDZ"/>
    <property type="match status" value="2"/>
</dbReference>
<dbReference type="AlphaFoldDB" id="I3CIN3"/>
<keyword evidence="5" id="KW-0677">Repeat</keyword>
<dbReference type="SUPFAM" id="SSF50156">
    <property type="entry name" value="PDZ domain-like"/>
    <property type="match status" value="2"/>
</dbReference>
<dbReference type="InterPro" id="IPR036034">
    <property type="entry name" value="PDZ_sf"/>
</dbReference>
<comment type="similarity">
    <text evidence="2">Belongs to the peptidase S1C family.</text>
</comment>
<dbReference type="HOGENOM" id="CLU_020120_1_1_6"/>
<dbReference type="PROSITE" id="PS51257">
    <property type="entry name" value="PROKAR_LIPOPROTEIN"/>
    <property type="match status" value="1"/>
</dbReference>
<feature type="active site" description="Charge relay system" evidence="9">
    <location>
        <position position="138"/>
    </location>
</feature>
<evidence type="ECO:0000256" key="11">
    <source>
        <dbReference type="SAM" id="SignalP"/>
    </source>
</evidence>
<dbReference type="PANTHER" id="PTHR22939:SF129">
    <property type="entry name" value="SERINE PROTEASE HTRA2, MITOCHONDRIAL"/>
    <property type="match status" value="1"/>
</dbReference>
<dbReference type="Pfam" id="PF13365">
    <property type="entry name" value="Trypsin_2"/>
    <property type="match status" value="1"/>
</dbReference>
<evidence type="ECO:0000256" key="10">
    <source>
        <dbReference type="PIRSR" id="PIRSR611782-2"/>
    </source>
</evidence>
<dbReference type="CDD" id="cd10839">
    <property type="entry name" value="cpPDZ1_DegP-like"/>
    <property type="match status" value="1"/>
</dbReference>
<evidence type="ECO:0000256" key="5">
    <source>
        <dbReference type="ARBA" id="ARBA00022737"/>
    </source>
</evidence>
<dbReference type="InterPro" id="IPR041489">
    <property type="entry name" value="PDZ_6"/>
</dbReference>
<dbReference type="Proteomes" id="UP000005744">
    <property type="component" value="Unassembled WGS sequence"/>
</dbReference>
<evidence type="ECO:0000256" key="7">
    <source>
        <dbReference type="ARBA" id="ARBA00022801"/>
    </source>
</evidence>